<evidence type="ECO:0000256" key="2">
    <source>
        <dbReference type="SAM" id="MobiDB-lite"/>
    </source>
</evidence>
<reference evidence="3" key="1">
    <citation type="submission" date="2020-11" db="EMBL/GenBank/DDBJ databases">
        <authorList>
            <consortium name="DOE Joint Genome Institute"/>
            <person name="Ahrendt S."/>
            <person name="Riley R."/>
            <person name="Andreopoulos W."/>
            <person name="Labutti K."/>
            <person name="Pangilinan J."/>
            <person name="Ruiz-Duenas F.J."/>
            <person name="Barrasa J.M."/>
            <person name="Sanchez-Garcia M."/>
            <person name="Camarero S."/>
            <person name="Miyauchi S."/>
            <person name="Serrano A."/>
            <person name="Linde D."/>
            <person name="Babiker R."/>
            <person name="Drula E."/>
            <person name="Ayuso-Fernandez I."/>
            <person name="Pacheco R."/>
            <person name="Padilla G."/>
            <person name="Ferreira P."/>
            <person name="Barriuso J."/>
            <person name="Kellner H."/>
            <person name="Castanera R."/>
            <person name="Alfaro M."/>
            <person name="Ramirez L."/>
            <person name="Pisabarro A.G."/>
            <person name="Kuo A."/>
            <person name="Tritt A."/>
            <person name="Lipzen A."/>
            <person name="He G."/>
            <person name="Yan M."/>
            <person name="Ng V."/>
            <person name="Cullen D."/>
            <person name="Martin F."/>
            <person name="Rosso M.-N."/>
            <person name="Henrissat B."/>
            <person name="Hibbett D."/>
            <person name="Martinez A.T."/>
            <person name="Grigoriev I.V."/>
        </authorList>
    </citation>
    <scope>NUCLEOTIDE SEQUENCE</scope>
    <source>
        <strain evidence="3">MF-IS2</strain>
    </source>
</reference>
<dbReference type="SUPFAM" id="SSF54637">
    <property type="entry name" value="Thioesterase/thiol ester dehydrase-isomerase"/>
    <property type="match status" value="1"/>
</dbReference>
<accession>A0A9P5XCL8</accession>
<evidence type="ECO:0000313" key="4">
    <source>
        <dbReference type="Proteomes" id="UP000807342"/>
    </source>
</evidence>
<dbReference type="Pfam" id="PF13279">
    <property type="entry name" value="4HBT_2"/>
    <property type="match status" value="1"/>
</dbReference>
<dbReference type="OrthoDB" id="265761at2759"/>
<dbReference type="Gene3D" id="3.10.129.10">
    <property type="entry name" value="Hotdog Thioesterase"/>
    <property type="match status" value="1"/>
</dbReference>
<organism evidence="3 4">
    <name type="scientific">Macrolepiota fuliginosa MF-IS2</name>
    <dbReference type="NCBI Taxonomy" id="1400762"/>
    <lineage>
        <taxon>Eukaryota</taxon>
        <taxon>Fungi</taxon>
        <taxon>Dikarya</taxon>
        <taxon>Basidiomycota</taxon>
        <taxon>Agaricomycotina</taxon>
        <taxon>Agaricomycetes</taxon>
        <taxon>Agaricomycetidae</taxon>
        <taxon>Agaricales</taxon>
        <taxon>Agaricineae</taxon>
        <taxon>Agaricaceae</taxon>
        <taxon>Macrolepiota</taxon>
    </lineage>
</organism>
<dbReference type="InterPro" id="IPR029069">
    <property type="entry name" value="HotDog_dom_sf"/>
</dbReference>
<dbReference type="Proteomes" id="UP000807342">
    <property type="component" value="Unassembled WGS sequence"/>
</dbReference>
<dbReference type="PANTHER" id="PTHR12475:SF4">
    <property type="entry name" value="PROTEIN THEM6"/>
    <property type="match status" value="1"/>
</dbReference>
<dbReference type="PANTHER" id="PTHR12475">
    <property type="match status" value="1"/>
</dbReference>
<evidence type="ECO:0000256" key="1">
    <source>
        <dbReference type="ARBA" id="ARBA00038476"/>
    </source>
</evidence>
<feature type="region of interest" description="Disordered" evidence="2">
    <location>
        <begin position="236"/>
        <end position="255"/>
    </location>
</feature>
<evidence type="ECO:0000313" key="3">
    <source>
        <dbReference type="EMBL" id="KAF9447386.1"/>
    </source>
</evidence>
<name>A0A9P5XCL8_9AGAR</name>
<comment type="similarity">
    <text evidence="1">Belongs to the lcsJ thioesterase family.</text>
</comment>
<dbReference type="AlphaFoldDB" id="A0A9P5XCL8"/>
<dbReference type="CDD" id="cd00586">
    <property type="entry name" value="4HBT"/>
    <property type="match status" value="1"/>
</dbReference>
<dbReference type="InterPro" id="IPR051490">
    <property type="entry name" value="THEM6_lcsJ_thioesterase"/>
</dbReference>
<keyword evidence="4" id="KW-1185">Reference proteome</keyword>
<proteinExistence type="inferred from homology"/>
<sequence>MSVQLRNVGELLSPNGPVFQVAYTALRTVPALAKWLVILLFVVNAKSWPLMWHIRVFRPVFRIWFQHRLLLWRTMFCSRPVREKRIDEWLDSVSPIGEGPFDKVDVYKTRATTDESDYNGHLSNSSYAKTLDSARFYTAIAMFPMFLRSGGWIPLGGTHFIYLREIPMFAQYEVRSMVASWDQKWLFIIHRFVTKSKGKKTKGKAAKSSPEQTGTPDQTQAVQNILRASLSTSADAISSTNSPFPGTPIGTGSTPETSAALKAAAASLVSTEEPDGATLHTIAVSGVCFKIGRITVPPALVIAANGFSAPPSEFGSSLTAYSNKNPPPHWEKAKAVMSVPVGGSTKALRKLFKDGWRDVPESERWWDQALSGVIEQKRKARLEAVSVLRSGMEGMKTLASLGLE</sequence>
<protein>
    <submittedName>
        <fullName evidence="3">Uncharacterized protein</fullName>
    </submittedName>
</protein>
<comment type="caution">
    <text evidence="3">The sequence shown here is derived from an EMBL/GenBank/DDBJ whole genome shotgun (WGS) entry which is preliminary data.</text>
</comment>
<gene>
    <name evidence="3" type="ORF">P691DRAFT_706877</name>
</gene>
<dbReference type="EMBL" id="MU151202">
    <property type="protein sequence ID" value="KAF9447386.1"/>
    <property type="molecule type" value="Genomic_DNA"/>
</dbReference>